<gene>
    <name evidence="1" type="ORF">CDL12_22549</name>
</gene>
<dbReference type="AlphaFoldDB" id="A0A2G9GHZ1"/>
<organism evidence="1 2">
    <name type="scientific">Handroanthus impetiginosus</name>
    <dbReference type="NCBI Taxonomy" id="429701"/>
    <lineage>
        <taxon>Eukaryota</taxon>
        <taxon>Viridiplantae</taxon>
        <taxon>Streptophyta</taxon>
        <taxon>Embryophyta</taxon>
        <taxon>Tracheophyta</taxon>
        <taxon>Spermatophyta</taxon>
        <taxon>Magnoliopsida</taxon>
        <taxon>eudicotyledons</taxon>
        <taxon>Gunneridae</taxon>
        <taxon>Pentapetalae</taxon>
        <taxon>asterids</taxon>
        <taxon>lamiids</taxon>
        <taxon>Lamiales</taxon>
        <taxon>Bignoniaceae</taxon>
        <taxon>Crescentiina</taxon>
        <taxon>Tabebuia alliance</taxon>
        <taxon>Handroanthus</taxon>
    </lineage>
</organism>
<sequence length="55" mass="6410">MSTITHLAPTPLQKKDNPTRVEETHSYVYLSFQQYQSTHSSLFIKDALRKEITTK</sequence>
<evidence type="ECO:0000313" key="1">
    <source>
        <dbReference type="EMBL" id="PIN04913.1"/>
    </source>
</evidence>
<name>A0A2G9GHZ1_9LAMI</name>
<dbReference type="EMBL" id="NKXS01004970">
    <property type="protein sequence ID" value="PIN04913.1"/>
    <property type="molecule type" value="Genomic_DNA"/>
</dbReference>
<dbReference type="Proteomes" id="UP000231279">
    <property type="component" value="Unassembled WGS sequence"/>
</dbReference>
<comment type="caution">
    <text evidence="1">The sequence shown here is derived from an EMBL/GenBank/DDBJ whole genome shotgun (WGS) entry which is preliminary data.</text>
</comment>
<keyword evidence="2" id="KW-1185">Reference proteome</keyword>
<proteinExistence type="predicted"/>
<protein>
    <submittedName>
        <fullName evidence="1">Uncharacterized protein</fullName>
    </submittedName>
</protein>
<reference evidence="2" key="1">
    <citation type="journal article" date="2018" name="Gigascience">
        <title>Genome assembly of the Pink Ipe (Handroanthus impetiginosus, Bignoniaceae), a highly valued, ecologically keystone Neotropical timber forest tree.</title>
        <authorList>
            <person name="Silva-Junior O.B."/>
            <person name="Grattapaglia D."/>
            <person name="Novaes E."/>
            <person name="Collevatti R.G."/>
        </authorList>
    </citation>
    <scope>NUCLEOTIDE SEQUENCE [LARGE SCALE GENOMIC DNA]</scope>
    <source>
        <strain evidence="2">cv. UFG-1</strain>
    </source>
</reference>
<accession>A0A2G9GHZ1</accession>
<evidence type="ECO:0000313" key="2">
    <source>
        <dbReference type="Proteomes" id="UP000231279"/>
    </source>
</evidence>